<evidence type="ECO:0000313" key="2">
    <source>
        <dbReference type="Proteomes" id="UP000184096"/>
    </source>
</evidence>
<sequence length="112" mass="12065">MSKRRKVPSAAVNDDASTQFEELVAQLATLQSISNDDFPTDEQMDRFFGLIVPVQQAALELEQSKAKAAGLSLSQAEFRALSIKVFVGAAGNAAREVWGATIGELIDGRKPQ</sequence>
<dbReference type="EMBL" id="LT670849">
    <property type="protein sequence ID" value="SHN86752.1"/>
    <property type="molecule type" value="Genomic_DNA"/>
</dbReference>
<protein>
    <submittedName>
        <fullName evidence="1">Uncharacterized protein</fullName>
    </submittedName>
</protein>
<reference evidence="2" key="1">
    <citation type="submission" date="2016-11" db="EMBL/GenBank/DDBJ databases">
        <authorList>
            <person name="Varghese N."/>
            <person name="Submissions S."/>
        </authorList>
    </citation>
    <scope>NUCLEOTIDE SEQUENCE [LARGE SCALE GENOMIC DNA]</scope>
    <source>
        <strain evidence="2">GAS401</strain>
    </source>
</reference>
<proteinExistence type="predicted"/>
<name>A0A1M7UUT7_9BRAD</name>
<organism evidence="1 2">
    <name type="scientific">Bradyrhizobium erythrophlei</name>
    <dbReference type="NCBI Taxonomy" id="1437360"/>
    <lineage>
        <taxon>Bacteria</taxon>
        <taxon>Pseudomonadati</taxon>
        <taxon>Pseudomonadota</taxon>
        <taxon>Alphaproteobacteria</taxon>
        <taxon>Hyphomicrobiales</taxon>
        <taxon>Nitrobacteraceae</taxon>
        <taxon>Bradyrhizobium</taxon>
    </lineage>
</organism>
<dbReference type="Proteomes" id="UP000184096">
    <property type="component" value="Chromosome I"/>
</dbReference>
<evidence type="ECO:0000313" key="1">
    <source>
        <dbReference type="EMBL" id="SHN86752.1"/>
    </source>
</evidence>
<keyword evidence="2" id="KW-1185">Reference proteome</keyword>
<dbReference type="RefSeq" id="WP_072824763.1">
    <property type="nucleotide sequence ID" value="NZ_LT670849.1"/>
</dbReference>
<accession>A0A1M7UUT7</accession>
<gene>
    <name evidence="1" type="ORF">SAMN05444170_6816</name>
</gene>
<dbReference type="AlphaFoldDB" id="A0A1M7UUT7"/>